<organism evidence="2 3">
    <name type="scientific">Caryophanon tenue</name>
    <dbReference type="NCBI Taxonomy" id="33978"/>
    <lineage>
        <taxon>Bacteria</taxon>
        <taxon>Bacillati</taxon>
        <taxon>Bacillota</taxon>
        <taxon>Bacilli</taxon>
        <taxon>Bacillales</taxon>
        <taxon>Caryophanaceae</taxon>
        <taxon>Caryophanon</taxon>
    </lineage>
</organism>
<dbReference type="STRING" id="33978.A6M13_10950"/>
<dbReference type="Proteomes" id="UP000093199">
    <property type="component" value="Unassembled WGS sequence"/>
</dbReference>
<dbReference type="InterPro" id="IPR032250">
    <property type="entry name" value="DUF4825"/>
</dbReference>
<sequence>MLILLLVACSDEQQQGVFLYKNAYIGDASAVSAIVEQLENSEQFMQMELFTTAKPYAVNLQYAHISEQQAMRNATYIFTLVQNVDVVQFTFADEQYELTRQEIESVYGLDVRNIHDEQKLQALIEEKL</sequence>
<dbReference type="EMBL" id="MASJ01000003">
    <property type="protein sequence ID" value="OCS87808.1"/>
    <property type="molecule type" value="Genomic_DNA"/>
</dbReference>
<proteinExistence type="predicted"/>
<dbReference type="AlphaFoldDB" id="A0A1C0YKW4"/>
<dbReference type="Pfam" id="PF16107">
    <property type="entry name" value="DUF4825"/>
    <property type="match status" value="1"/>
</dbReference>
<comment type="caution">
    <text evidence="2">The sequence shown here is derived from an EMBL/GenBank/DDBJ whole genome shotgun (WGS) entry which is preliminary data.</text>
</comment>
<evidence type="ECO:0000313" key="3">
    <source>
        <dbReference type="Proteomes" id="UP000093199"/>
    </source>
</evidence>
<evidence type="ECO:0000313" key="2">
    <source>
        <dbReference type="EMBL" id="OCS87808.1"/>
    </source>
</evidence>
<feature type="domain" description="DUF4825" evidence="1">
    <location>
        <begin position="20"/>
        <end position="97"/>
    </location>
</feature>
<name>A0A1C0YKW4_9BACL</name>
<gene>
    <name evidence="2" type="ORF">A6M13_10950</name>
</gene>
<reference evidence="2 3" key="1">
    <citation type="submission" date="2016-07" db="EMBL/GenBank/DDBJ databases">
        <title>Caryophanon tenue genome sequencing.</title>
        <authorList>
            <person name="Verma A."/>
            <person name="Pal Y."/>
            <person name="Krishnamurthi S."/>
        </authorList>
    </citation>
    <scope>NUCLEOTIDE SEQUENCE [LARGE SCALE GENOMIC DNA]</scope>
    <source>
        <strain evidence="2 3">DSM 14152</strain>
    </source>
</reference>
<evidence type="ECO:0000259" key="1">
    <source>
        <dbReference type="Pfam" id="PF16107"/>
    </source>
</evidence>
<keyword evidence="3" id="KW-1185">Reference proteome</keyword>
<accession>A0A1C0YKW4</accession>
<protein>
    <recommendedName>
        <fullName evidence="1">DUF4825 domain-containing protein</fullName>
    </recommendedName>
</protein>